<reference evidence="1 2" key="1">
    <citation type="submission" date="2018-08" db="EMBL/GenBank/DDBJ databases">
        <title>Erythrobacter zhengii sp.nov., a bacterium isolated from deep-sea sediment.</title>
        <authorList>
            <person name="Fang C."/>
            <person name="Wu Y.-H."/>
            <person name="Sun C."/>
            <person name="Wang H."/>
            <person name="Cheng H."/>
            <person name="Meng F.-X."/>
            <person name="Wang C.-S."/>
            <person name="Xu X.-W."/>
        </authorList>
    </citation>
    <scope>NUCLEOTIDE SEQUENCE [LARGE SCALE GENOMIC DNA]</scope>
    <source>
        <strain evidence="1 2">CCTCC AB 2015396</strain>
    </source>
</reference>
<dbReference type="Proteomes" id="UP000265366">
    <property type="component" value="Unassembled WGS sequence"/>
</dbReference>
<gene>
    <name evidence="1" type="ORF">D2V17_09510</name>
</gene>
<comment type="caution">
    <text evidence="1">The sequence shown here is derived from an EMBL/GenBank/DDBJ whole genome shotgun (WGS) entry which is preliminary data.</text>
</comment>
<evidence type="ECO:0000313" key="2">
    <source>
        <dbReference type="Proteomes" id="UP000265366"/>
    </source>
</evidence>
<dbReference type="EMBL" id="QXFM01000086">
    <property type="protein sequence ID" value="RIV86394.1"/>
    <property type="molecule type" value="Genomic_DNA"/>
</dbReference>
<dbReference type="OrthoDB" id="7388866at2"/>
<evidence type="ECO:0008006" key="3">
    <source>
        <dbReference type="Google" id="ProtNLM"/>
    </source>
</evidence>
<protein>
    <recommendedName>
        <fullName evidence="3">DUF429 domain-containing protein</fullName>
    </recommendedName>
</protein>
<evidence type="ECO:0000313" key="1">
    <source>
        <dbReference type="EMBL" id="RIV86394.1"/>
    </source>
</evidence>
<keyword evidence="2" id="KW-1185">Reference proteome</keyword>
<accession>A0A3A1P409</accession>
<name>A0A3A1P409_9SPHN</name>
<organism evidence="1 2">
    <name type="scientific">Aurantiacibacter xanthus</name>
    <dbReference type="NCBI Taxonomy" id="1784712"/>
    <lineage>
        <taxon>Bacteria</taxon>
        <taxon>Pseudomonadati</taxon>
        <taxon>Pseudomonadota</taxon>
        <taxon>Alphaproteobacteria</taxon>
        <taxon>Sphingomonadales</taxon>
        <taxon>Erythrobacteraceae</taxon>
        <taxon>Aurantiacibacter</taxon>
    </lineage>
</organism>
<sequence length="313" mass="33643">MSTPVRPEEAEAAGRGRLEGRFRHFVAIDWSGAKGERHSSIAVASCGLGDAAPVLNAPPVGGWSRRDVLDLLRHGLPEATLVGLDLGTSLAFADCGAFFPGWAETPPDAKALWRLVEHYCRKDEHLAASSFVAHPQLREYFHHGAKMGAHYRCDGAEHRNGRLRVTEHAQRAMGCRPHSNFKLVGSGQVGKASLTGMRVLHGLGGTLPVWPFDADPGEGSLLVEMYTAIPALAVGRKASATKIRSYEDLNQALAHPEVGSAPVAGCGPISDHQSDALLTAAWLRRAALREHLWHPVGLTEEIARTEGWTFGAG</sequence>
<proteinExistence type="predicted"/>
<dbReference type="AlphaFoldDB" id="A0A3A1P409"/>
<dbReference type="RefSeq" id="WP_119592745.1">
    <property type="nucleotide sequence ID" value="NZ_QXFM01000086.1"/>
</dbReference>